<keyword evidence="4 7" id="KW-1133">Transmembrane helix</keyword>
<accession>A0ABN2WNM2</accession>
<dbReference type="InterPro" id="IPR023353">
    <property type="entry name" value="LemA-like_dom_sf"/>
</dbReference>
<gene>
    <name evidence="8" type="ORF">GCM10009823_16030</name>
</gene>
<feature type="coiled-coil region" evidence="6">
    <location>
        <begin position="114"/>
        <end position="141"/>
    </location>
</feature>
<dbReference type="Pfam" id="PF04011">
    <property type="entry name" value="LemA"/>
    <property type="match status" value="1"/>
</dbReference>
<evidence type="ECO:0000256" key="1">
    <source>
        <dbReference type="ARBA" id="ARBA00004167"/>
    </source>
</evidence>
<dbReference type="PANTHER" id="PTHR34478">
    <property type="entry name" value="PROTEIN LEMA"/>
    <property type="match status" value="1"/>
</dbReference>
<protein>
    <submittedName>
        <fullName evidence="8">LemA family protein</fullName>
    </submittedName>
</protein>
<evidence type="ECO:0000313" key="9">
    <source>
        <dbReference type="Proteomes" id="UP001500984"/>
    </source>
</evidence>
<comment type="subcellular location">
    <subcellularLocation>
        <location evidence="1">Membrane</location>
        <topology evidence="1">Single-pass membrane protein</topology>
    </subcellularLocation>
</comment>
<evidence type="ECO:0000313" key="8">
    <source>
        <dbReference type="EMBL" id="GAA2096070.1"/>
    </source>
</evidence>
<dbReference type="EMBL" id="BAAAPZ010000005">
    <property type="protein sequence ID" value="GAA2096070.1"/>
    <property type="molecule type" value="Genomic_DNA"/>
</dbReference>
<keyword evidence="5 7" id="KW-0472">Membrane</keyword>
<evidence type="ECO:0000256" key="5">
    <source>
        <dbReference type="ARBA" id="ARBA00023136"/>
    </source>
</evidence>
<dbReference type="RefSeq" id="WP_291798630.1">
    <property type="nucleotide sequence ID" value="NZ_BAAAPZ010000005.1"/>
</dbReference>
<dbReference type="Gene3D" id="1.20.1440.20">
    <property type="entry name" value="LemA-like domain"/>
    <property type="match status" value="1"/>
</dbReference>
<dbReference type="SUPFAM" id="SSF140478">
    <property type="entry name" value="LemA-like"/>
    <property type="match status" value="1"/>
</dbReference>
<evidence type="ECO:0000256" key="4">
    <source>
        <dbReference type="ARBA" id="ARBA00022989"/>
    </source>
</evidence>
<dbReference type="InterPro" id="IPR007156">
    <property type="entry name" value="MamQ_LemA"/>
</dbReference>
<comment type="similarity">
    <text evidence="2">Belongs to the LemA family.</text>
</comment>
<organism evidence="8 9">
    <name type="scientific">Brevibacterium salitolerans</name>
    <dbReference type="NCBI Taxonomy" id="1403566"/>
    <lineage>
        <taxon>Bacteria</taxon>
        <taxon>Bacillati</taxon>
        <taxon>Actinomycetota</taxon>
        <taxon>Actinomycetes</taxon>
        <taxon>Micrococcales</taxon>
        <taxon>Brevibacteriaceae</taxon>
        <taxon>Brevibacterium</taxon>
    </lineage>
</organism>
<proteinExistence type="inferred from homology"/>
<keyword evidence="9" id="KW-1185">Reference proteome</keyword>
<keyword evidence="6" id="KW-0175">Coiled coil</keyword>
<keyword evidence="3 7" id="KW-0812">Transmembrane</keyword>
<evidence type="ECO:0000256" key="3">
    <source>
        <dbReference type="ARBA" id="ARBA00022692"/>
    </source>
</evidence>
<reference evidence="8 9" key="1">
    <citation type="journal article" date="2019" name="Int. J. Syst. Evol. Microbiol.">
        <title>The Global Catalogue of Microorganisms (GCM) 10K type strain sequencing project: providing services to taxonomists for standard genome sequencing and annotation.</title>
        <authorList>
            <consortium name="The Broad Institute Genomics Platform"/>
            <consortium name="The Broad Institute Genome Sequencing Center for Infectious Disease"/>
            <person name="Wu L."/>
            <person name="Ma J."/>
        </authorList>
    </citation>
    <scope>NUCLEOTIDE SEQUENCE [LARGE SCALE GENOMIC DNA]</scope>
    <source>
        <strain evidence="8 9">JCM 15900</strain>
    </source>
</reference>
<name>A0ABN2WNM2_9MICO</name>
<evidence type="ECO:0000256" key="7">
    <source>
        <dbReference type="SAM" id="Phobius"/>
    </source>
</evidence>
<evidence type="ECO:0000256" key="6">
    <source>
        <dbReference type="SAM" id="Coils"/>
    </source>
</evidence>
<comment type="caution">
    <text evidence="8">The sequence shown here is derived from an EMBL/GenBank/DDBJ whole genome shotgun (WGS) entry which is preliminary data.</text>
</comment>
<dbReference type="PANTHER" id="PTHR34478:SF1">
    <property type="entry name" value="PROTEIN LEMA"/>
    <property type="match status" value="1"/>
</dbReference>
<evidence type="ECO:0000256" key="2">
    <source>
        <dbReference type="ARBA" id="ARBA00008854"/>
    </source>
</evidence>
<feature type="transmembrane region" description="Helical" evidence="7">
    <location>
        <begin position="6"/>
        <end position="24"/>
    </location>
</feature>
<dbReference type="Proteomes" id="UP001500984">
    <property type="component" value="Unassembled WGS sequence"/>
</dbReference>
<sequence>MPPWAVITAACVVIIAFAVWLITVRNRLVRARNRSHEALRGIDVALETRFDQVKAQAEAASGAVGKEVEMMLGATALRTGRGIEQLSVTEKAELGEALGRAERSLLAAVEAYPEMRTQQNVELLQRTVNETEERLQAARRVYNSTATDYNTRRQVFPTVLVAGLLGFRDHELFELTNAVKREQYDLGGFLGS</sequence>